<dbReference type="EMBL" id="FOSF01000038">
    <property type="protein sequence ID" value="SFK21203.1"/>
    <property type="molecule type" value="Genomic_DNA"/>
</dbReference>
<keyword evidence="2" id="KW-1185">Reference proteome</keyword>
<dbReference type="AlphaFoldDB" id="A0A662ZDZ4"/>
<evidence type="ECO:0000313" key="1">
    <source>
        <dbReference type="EMBL" id="SFK21203.1"/>
    </source>
</evidence>
<proteinExistence type="predicted"/>
<protein>
    <submittedName>
        <fullName evidence="1">Uncharacterized protein</fullName>
    </submittedName>
</protein>
<organism evidence="1 2">
    <name type="scientific">Succinivibrio dextrinosolvens</name>
    <dbReference type="NCBI Taxonomy" id="83771"/>
    <lineage>
        <taxon>Bacteria</taxon>
        <taxon>Pseudomonadati</taxon>
        <taxon>Pseudomonadota</taxon>
        <taxon>Gammaproteobacteria</taxon>
        <taxon>Aeromonadales</taxon>
        <taxon>Succinivibrionaceae</taxon>
        <taxon>Succinivibrio</taxon>
    </lineage>
</organism>
<accession>A0A662ZDZ4</accession>
<sequence>MKDVKLIVKEIKSVIDREGLEFLKDHPDKVYDILIKSDSVDKNTALILFTSIKQELPTFMEKAQSEEEIFEHIKSFDFYSASVCALLAKVYAALYSDQNRRSWLDKVFSGVKSFLKKDFKVVWIGFSEWSCDQGYVDCHFNSMITLRVKDEALVYKALKQELKVNSFLSEEKITEIFSKSLTSYLDNEFNDYCLADDYYEPVAEDFEVDYHVEDWCKDNGFEIVSVQGHGDTGGFESNHYSKGIEHYL</sequence>
<dbReference type="OrthoDB" id="2069251at2"/>
<dbReference type="Proteomes" id="UP000243374">
    <property type="component" value="Unassembled WGS sequence"/>
</dbReference>
<reference evidence="1 2" key="1">
    <citation type="submission" date="2016-10" db="EMBL/GenBank/DDBJ databases">
        <authorList>
            <person name="Varghese N."/>
            <person name="Submissions S."/>
        </authorList>
    </citation>
    <scope>NUCLEOTIDE SEQUENCE [LARGE SCALE GENOMIC DNA]</scope>
    <source>
        <strain evidence="1 2">22B</strain>
    </source>
</reference>
<dbReference type="RefSeq" id="WP_074841033.1">
    <property type="nucleotide sequence ID" value="NZ_CP047056.1"/>
</dbReference>
<gene>
    <name evidence="1" type="ORF">SAMN04487865_103810</name>
</gene>
<evidence type="ECO:0000313" key="2">
    <source>
        <dbReference type="Proteomes" id="UP000243374"/>
    </source>
</evidence>
<name>A0A662ZDZ4_9GAMM</name>